<dbReference type="Pfam" id="PF00704">
    <property type="entry name" value="Glyco_hydro_18"/>
    <property type="match status" value="1"/>
</dbReference>
<keyword evidence="13" id="KW-1185">Reference proteome</keyword>
<keyword evidence="6 8" id="KW-0326">Glycosidase</keyword>
<evidence type="ECO:0000259" key="11">
    <source>
        <dbReference type="PROSITE" id="PS51910"/>
    </source>
</evidence>
<evidence type="ECO:0000256" key="5">
    <source>
        <dbReference type="ARBA" id="ARBA00023277"/>
    </source>
</evidence>
<dbReference type="Gene3D" id="3.20.20.80">
    <property type="entry name" value="Glycosidases"/>
    <property type="match status" value="1"/>
</dbReference>
<keyword evidence="4" id="KW-0146">Chitin degradation</keyword>
<dbReference type="InterPro" id="IPR005089">
    <property type="entry name" value="CBM19"/>
</dbReference>
<evidence type="ECO:0000256" key="8">
    <source>
        <dbReference type="RuleBase" id="RU000489"/>
    </source>
</evidence>
<evidence type="ECO:0000256" key="7">
    <source>
        <dbReference type="ARBA" id="ARBA00023326"/>
    </source>
</evidence>
<evidence type="ECO:0000256" key="1">
    <source>
        <dbReference type="ARBA" id="ARBA00000822"/>
    </source>
</evidence>
<dbReference type="CDD" id="cd02877">
    <property type="entry name" value="GH18_hevamine_XipI_class_III"/>
    <property type="match status" value="1"/>
</dbReference>
<evidence type="ECO:0000256" key="4">
    <source>
        <dbReference type="ARBA" id="ARBA00023024"/>
    </source>
</evidence>
<feature type="signal peptide" evidence="10">
    <location>
        <begin position="1"/>
        <end position="18"/>
    </location>
</feature>
<dbReference type="AlphaFoldDB" id="A0AAN7DGG8"/>
<dbReference type="Pfam" id="PF03427">
    <property type="entry name" value="CBM_19"/>
    <property type="match status" value="1"/>
</dbReference>
<feature type="chain" id="PRO_5043026461" description="chitinase" evidence="10">
    <location>
        <begin position="19"/>
        <end position="520"/>
    </location>
</feature>
<comment type="catalytic activity">
    <reaction evidence="1">
        <text>Random endo-hydrolysis of N-acetyl-beta-D-glucosaminide (1-&gt;4)-beta-linkages in chitin and chitodextrins.</text>
        <dbReference type="EC" id="3.2.1.14"/>
    </reaction>
</comment>
<dbReference type="EMBL" id="JASEJX010000014">
    <property type="protein sequence ID" value="KAK4515515.1"/>
    <property type="molecule type" value="Genomic_DNA"/>
</dbReference>
<dbReference type="Proteomes" id="UP001304243">
    <property type="component" value="Unassembled WGS sequence"/>
</dbReference>
<dbReference type="GeneID" id="89954151"/>
<keyword evidence="7" id="KW-0624">Polysaccharide degradation</keyword>
<evidence type="ECO:0000256" key="2">
    <source>
        <dbReference type="ARBA" id="ARBA00012729"/>
    </source>
</evidence>
<name>A0AAN7DGG8_9FUNG</name>
<dbReference type="SUPFAM" id="SSF51445">
    <property type="entry name" value="(Trans)glycosidases"/>
    <property type="match status" value="1"/>
</dbReference>
<dbReference type="InterPro" id="IPR001223">
    <property type="entry name" value="Glyco_hydro18_cat"/>
</dbReference>
<dbReference type="GO" id="GO:0008843">
    <property type="term" value="F:endochitinase activity"/>
    <property type="evidence" value="ECO:0007669"/>
    <property type="project" value="UniProtKB-EC"/>
</dbReference>
<protein>
    <recommendedName>
        <fullName evidence="2">chitinase</fullName>
        <ecNumber evidence="2">3.2.1.14</ecNumber>
    </recommendedName>
</protein>
<evidence type="ECO:0000313" key="13">
    <source>
        <dbReference type="Proteomes" id="UP001304243"/>
    </source>
</evidence>
<evidence type="ECO:0000256" key="10">
    <source>
        <dbReference type="SAM" id="SignalP"/>
    </source>
</evidence>
<evidence type="ECO:0000313" key="12">
    <source>
        <dbReference type="EMBL" id="KAK4515515.1"/>
    </source>
</evidence>
<organism evidence="12 13">
    <name type="scientific">Mucor velutinosus</name>
    <dbReference type="NCBI Taxonomy" id="708070"/>
    <lineage>
        <taxon>Eukaryota</taxon>
        <taxon>Fungi</taxon>
        <taxon>Fungi incertae sedis</taxon>
        <taxon>Mucoromycota</taxon>
        <taxon>Mucoromycotina</taxon>
        <taxon>Mucoromycetes</taxon>
        <taxon>Mucorales</taxon>
        <taxon>Mucorineae</taxon>
        <taxon>Mucoraceae</taxon>
        <taxon>Mucor</taxon>
    </lineage>
</organism>
<dbReference type="InterPro" id="IPR045321">
    <property type="entry name" value="Cts1-like"/>
</dbReference>
<dbReference type="GO" id="GO:0008061">
    <property type="term" value="F:chitin binding"/>
    <property type="evidence" value="ECO:0007669"/>
    <property type="project" value="InterPro"/>
</dbReference>
<reference evidence="12 13" key="1">
    <citation type="submission" date="2022-11" db="EMBL/GenBank/DDBJ databases">
        <title>Mucor velutinosus strain NIH1002 WGS.</title>
        <authorList>
            <person name="Subramanian P."/>
            <person name="Mullikin J.C."/>
            <person name="Segre J.A."/>
            <person name="Zelazny A.M."/>
        </authorList>
    </citation>
    <scope>NUCLEOTIDE SEQUENCE [LARGE SCALE GENOMIC DNA]</scope>
    <source>
        <strain evidence="12 13">NIH1002</strain>
    </source>
</reference>
<dbReference type="GO" id="GO:0000272">
    <property type="term" value="P:polysaccharide catabolic process"/>
    <property type="evidence" value="ECO:0007669"/>
    <property type="project" value="UniProtKB-KW"/>
</dbReference>
<keyword evidence="10" id="KW-0732">Signal</keyword>
<keyword evidence="5" id="KW-0119">Carbohydrate metabolism</keyword>
<keyword evidence="3 8" id="KW-0378">Hydrolase</keyword>
<dbReference type="RefSeq" id="XP_064682181.1">
    <property type="nucleotide sequence ID" value="XM_064829679.1"/>
</dbReference>
<dbReference type="InterPro" id="IPR001579">
    <property type="entry name" value="Glyco_hydro_18_chit_AS"/>
</dbReference>
<dbReference type="PANTHER" id="PTHR45708">
    <property type="entry name" value="ENDOCHITINASE"/>
    <property type="match status" value="1"/>
</dbReference>
<feature type="domain" description="GH18" evidence="11">
    <location>
        <begin position="26"/>
        <end position="329"/>
    </location>
</feature>
<gene>
    <name evidence="12" type="ORF">ATC70_010465</name>
</gene>
<dbReference type="InterPro" id="IPR050542">
    <property type="entry name" value="Glycosyl_Hydrlase18_Chitinase"/>
</dbReference>
<comment type="similarity">
    <text evidence="9">Belongs to the glycosyl hydrolase 18 family.</text>
</comment>
<evidence type="ECO:0000256" key="9">
    <source>
        <dbReference type="RuleBase" id="RU004453"/>
    </source>
</evidence>
<dbReference type="EC" id="3.2.1.14" evidence="2"/>
<dbReference type="GO" id="GO:0005576">
    <property type="term" value="C:extracellular region"/>
    <property type="evidence" value="ECO:0007669"/>
    <property type="project" value="TreeGrafter"/>
</dbReference>
<comment type="caution">
    <text evidence="12">The sequence shown here is derived from an EMBL/GenBank/DDBJ whole genome shotgun (WGS) entry which is preliminary data.</text>
</comment>
<proteinExistence type="inferred from homology"/>
<evidence type="ECO:0000256" key="6">
    <source>
        <dbReference type="ARBA" id="ARBA00023295"/>
    </source>
</evidence>
<sequence length="520" mass="57107">MYFFIILLLTLAFSHVQCAFNATSNTNIIYYWGQNSASVAPNDPTHSLWQKRLSYYCDSNDKDIIVISFLHQFGQGRSTAFDLANSSQDCRGLIPGTQLLNCPNMEEDINYCQSQGIKILLSMGGATPAYGVGTVKEGEDLADELWDTFGGGYKRNATAYRPFGNATVDGFDLDIENGEKLGYTAFVNKMRQNYGLDTSKPYYIAAAPQCPFPDYFVGDTLNQAWFDFVMIQFYNNFCSVIYDNNFNYNIWDAWASAKSMNKDVRLFVGIPGSPSAAGRGYVPYTQLASQIQPLKSMNSFGGIMVWDASQAYGNKQDVLPNYAYGIYRLIKDTNDTSPIELAPIIVNTRRVMPSDTTTEVVPPPSSTFVLPIATLTAAESITPSVDCIIENVTSSTMWTSTIESNSTQLESTVSSLQILPITSCHNATTTFAAITSTVTLLPTTLPASSSDVVSLPTMFPTLPLPIAGDACEKDGVFMCSGEFSFSQCVFGQWISRNCTTGTICRESYDTNPPSIYCGFP</sequence>
<dbReference type="PROSITE" id="PS51910">
    <property type="entry name" value="GH18_2"/>
    <property type="match status" value="1"/>
</dbReference>
<evidence type="ECO:0000256" key="3">
    <source>
        <dbReference type="ARBA" id="ARBA00022801"/>
    </source>
</evidence>
<dbReference type="PROSITE" id="PS01095">
    <property type="entry name" value="GH18_1"/>
    <property type="match status" value="1"/>
</dbReference>
<dbReference type="GO" id="GO:0006032">
    <property type="term" value="P:chitin catabolic process"/>
    <property type="evidence" value="ECO:0007669"/>
    <property type="project" value="UniProtKB-KW"/>
</dbReference>
<dbReference type="PANTHER" id="PTHR45708:SF49">
    <property type="entry name" value="ENDOCHITINASE"/>
    <property type="match status" value="1"/>
</dbReference>
<accession>A0AAN7DGG8</accession>
<dbReference type="InterPro" id="IPR017853">
    <property type="entry name" value="GH"/>
</dbReference>